<evidence type="ECO:0000256" key="8">
    <source>
        <dbReference type="ARBA" id="ARBA00022898"/>
    </source>
</evidence>
<accession>A0A1Y5T0R2</accession>
<evidence type="ECO:0000256" key="1">
    <source>
        <dbReference type="ARBA" id="ARBA00001933"/>
    </source>
</evidence>
<dbReference type="InterPro" id="IPR015421">
    <property type="entry name" value="PyrdxlP-dep_Trfase_major"/>
</dbReference>
<dbReference type="PROSITE" id="PS00595">
    <property type="entry name" value="AA_TRANSFER_CLASS_5"/>
    <property type="match status" value="1"/>
</dbReference>
<dbReference type="GO" id="GO:0031071">
    <property type="term" value="F:cysteine desulfurase activity"/>
    <property type="evidence" value="ECO:0007669"/>
    <property type="project" value="UniProtKB-EC"/>
</dbReference>
<dbReference type="EMBL" id="FWFR01000001">
    <property type="protein sequence ID" value="SLN49400.1"/>
    <property type="molecule type" value="Genomic_DNA"/>
</dbReference>
<evidence type="ECO:0000256" key="7">
    <source>
        <dbReference type="ARBA" id="ARBA00022723"/>
    </source>
</evidence>
<keyword evidence="8" id="KW-0663">Pyridoxal phosphate</keyword>
<evidence type="ECO:0000256" key="10">
    <source>
        <dbReference type="ARBA" id="ARBA00023014"/>
    </source>
</evidence>
<comment type="catalytic activity">
    <reaction evidence="11">
        <text>(sulfur carrier)-H + L-cysteine = (sulfur carrier)-SH + L-alanine</text>
        <dbReference type="Rhea" id="RHEA:43892"/>
        <dbReference type="Rhea" id="RHEA-COMP:14737"/>
        <dbReference type="Rhea" id="RHEA-COMP:14739"/>
        <dbReference type="ChEBI" id="CHEBI:29917"/>
        <dbReference type="ChEBI" id="CHEBI:35235"/>
        <dbReference type="ChEBI" id="CHEBI:57972"/>
        <dbReference type="ChEBI" id="CHEBI:64428"/>
        <dbReference type="EC" id="2.8.1.7"/>
    </reaction>
</comment>
<evidence type="ECO:0000313" key="15">
    <source>
        <dbReference type="Proteomes" id="UP000193200"/>
    </source>
</evidence>
<dbReference type="Gene3D" id="3.40.640.10">
    <property type="entry name" value="Type I PLP-dependent aspartate aminotransferase-like (Major domain)"/>
    <property type="match status" value="1"/>
</dbReference>
<dbReference type="GO" id="GO:0051536">
    <property type="term" value="F:iron-sulfur cluster binding"/>
    <property type="evidence" value="ECO:0007669"/>
    <property type="project" value="UniProtKB-KW"/>
</dbReference>
<dbReference type="InterPro" id="IPR015422">
    <property type="entry name" value="PyrdxlP-dep_Trfase_small"/>
</dbReference>
<dbReference type="FunCoup" id="A0A1Y5T0R2">
    <property type="interactions" value="591"/>
</dbReference>
<dbReference type="RefSeq" id="WP_085883354.1">
    <property type="nucleotide sequence ID" value="NZ_FWFR01000001.1"/>
</dbReference>
<proteinExistence type="inferred from homology"/>
<dbReference type="PANTHER" id="PTHR11601">
    <property type="entry name" value="CYSTEINE DESULFURYLASE FAMILY MEMBER"/>
    <property type="match status" value="1"/>
</dbReference>
<name>A0A1Y5T0R2_9PROT</name>
<evidence type="ECO:0000256" key="5">
    <source>
        <dbReference type="ARBA" id="ARBA00013558"/>
    </source>
</evidence>
<dbReference type="OrthoDB" id="9808002at2"/>
<sequence>MSSTRRVYLDYNATAPIRPEAAAAVAEALGAVGNPSSVHGEGRAARARLEAARRAIAASVGAEARHLLFTSGGTEADHLALAGPARERLLVSAIEHDAVLAPATRLDPDVERIPVTADGVIDLAALERSLDAADGVRVLVSVMLANNETGVIQPVAEVARLAKARGALVHCDAVQAFGKIAIDIGALGVDLLSLSAHKIGGPQGVGALVLGGDLDLAPLQVGGGQEFRRRAGTENLPGIAGFAAAAGAAQGDLDRMARIAGIRDDLEARLRRLDPALPIFGETAERLPNTTAFALAGMPSATQIMALDLDGIAVSAGAACSSGKVQSSHVLEAMGVDPELAASAIRVSFGWASEPGDAARLAEAWGALRERTGRRGAA</sequence>
<dbReference type="EC" id="2.8.1.7" evidence="4"/>
<gene>
    <name evidence="14" type="primary">iscS</name>
    <name evidence="14" type="ORF">OCH7691_02162</name>
</gene>
<dbReference type="InterPro" id="IPR016454">
    <property type="entry name" value="Cysteine_dSase"/>
</dbReference>
<evidence type="ECO:0000259" key="13">
    <source>
        <dbReference type="Pfam" id="PF00266"/>
    </source>
</evidence>
<evidence type="ECO:0000256" key="6">
    <source>
        <dbReference type="ARBA" id="ARBA00022679"/>
    </source>
</evidence>
<keyword evidence="7" id="KW-0479">Metal-binding</keyword>
<dbReference type="InterPro" id="IPR000192">
    <property type="entry name" value="Aminotrans_V_dom"/>
</dbReference>
<dbReference type="Gene3D" id="1.10.260.50">
    <property type="match status" value="1"/>
</dbReference>
<organism evidence="14 15">
    <name type="scientific">Oceanibacterium hippocampi</name>
    <dbReference type="NCBI Taxonomy" id="745714"/>
    <lineage>
        <taxon>Bacteria</taxon>
        <taxon>Pseudomonadati</taxon>
        <taxon>Pseudomonadota</taxon>
        <taxon>Alphaproteobacteria</taxon>
        <taxon>Sneathiellales</taxon>
        <taxon>Sneathiellaceae</taxon>
        <taxon>Oceanibacterium</taxon>
    </lineage>
</organism>
<dbReference type="InParanoid" id="A0A1Y5T0R2"/>
<comment type="cofactor">
    <cofactor evidence="1 12">
        <name>pyridoxal 5'-phosphate</name>
        <dbReference type="ChEBI" id="CHEBI:597326"/>
    </cofactor>
</comment>
<evidence type="ECO:0000256" key="11">
    <source>
        <dbReference type="ARBA" id="ARBA00050776"/>
    </source>
</evidence>
<evidence type="ECO:0000256" key="9">
    <source>
        <dbReference type="ARBA" id="ARBA00023004"/>
    </source>
</evidence>
<evidence type="ECO:0000256" key="2">
    <source>
        <dbReference type="ARBA" id="ARBA00003120"/>
    </source>
</evidence>
<feature type="domain" description="Aminotransferase class V" evidence="13">
    <location>
        <begin position="7"/>
        <end position="357"/>
    </location>
</feature>
<dbReference type="AlphaFoldDB" id="A0A1Y5T0R2"/>
<dbReference type="InterPro" id="IPR020578">
    <property type="entry name" value="Aminotrans_V_PyrdxlP_BS"/>
</dbReference>
<dbReference type="GO" id="GO:0046872">
    <property type="term" value="F:metal ion binding"/>
    <property type="evidence" value="ECO:0007669"/>
    <property type="project" value="UniProtKB-KW"/>
</dbReference>
<evidence type="ECO:0000313" key="14">
    <source>
        <dbReference type="EMBL" id="SLN49400.1"/>
    </source>
</evidence>
<comment type="similarity">
    <text evidence="3">Belongs to the class-V pyridoxal-phosphate-dependent aminotransferase family. NifS/IscS subfamily.</text>
</comment>
<reference evidence="14 15" key="1">
    <citation type="submission" date="2017-03" db="EMBL/GenBank/DDBJ databases">
        <authorList>
            <person name="Afonso C.L."/>
            <person name="Miller P.J."/>
            <person name="Scott M.A."/>
            <person name="Spackman E."/>
            <person name="Goraichik I."/>
            <person name="Dimitrov K.M."/>
            <person name="Suarez D.L."/>
            <person name="Swayne D.E."/>
        </authorList>
    </citation>
    <scope>NUCLEOTIDE SEQUENCE [LARGE SCALE GENOMIC DNA]</scope>
    <source>
        <strain evidence="14 15">CECT 7691</strain>
    </source>
</reference>
<evidence type="ECO:0000256" key="12">
    <source>
        <dbReference type="RuleBase" id="RU004504"/>
    </source>
</evidence>
<keyword evidence="9" id="KW-0408">Iron</keyword>
<dbReference type="Gene3D" id="3.90.1150.10">
    <property type="entry name" value="Aspartate Aminotransferase, domain 1"/>
    <property type="match status" value="1"/>
</dbReference>
<dbReference type="Pfam" id="PF00266">
    <property type="entry name" value="Aminotran_5"/>
    <property type="match status" value="1"/>
</dbReference>
<dbReference type="Proteomes" id="UP000193200">
    <property type="component" value="Unassembled WGS sequence"/>
</dbReference>
<evidence type="ECO:0000256" key="4">
    <source>
        <dbReference type="ARBA" id="ARBA00012239"/>
    </source>
</evidence>
<dbReference type="PANTHER" id="PTHR11601:SF34">
    <property type="entry name" value="CYSTEINE DESULFURASE"/>
    <property type="match status" value="1"/>
</dbReference>
<comment type="function">
    <text evidence="2">Catalyzes the removal of elemental sulfur atoms from cysteine to produce alanine. Seems to participate in the biosynthesis of the nitrogenase metalloclusters by providing the inorganic sulfur required for the Fe-S core formation.</text>
</comment>
<evidence type="ECO:0000256" key="3">
    <source>
        <dbReference type="ARBA" id="ARBA00006490"/>
    </source>
</evidence>
<dbReference type="PIRSF" id="PIRSF005572">
    <property type="entry name" value="NifS"/>
    <property type="match status" value="1"/>
</dbReference>
<keyword evidence="10" id="KW-0411">Iron-sulfur</keyword>
<dbReference type="SUPFAM" id="SSF53383">
    <property type="entry name" value="PLP-dependent transferases"/>
    <property type="match status" value="1"/>
</dbReference>
<dbReference type="InterPro" id="IPR015424">
    <property type="entry name" value="PyrdxlP-dep_Trfase"/>
</dbReference>
<keyword evidence="6 14" id="KW-0808">Transferase</keyword>
<keyword evidence="15" id="KW-1185">Reference proteome</keyword>
<protein>
    <recommendedName>
        <fullName evidence="5">Cysteine desulfurase</fullName>
        <ecNumber evidence="4">2.8.1.7</ecNumber>
    </recommendedName>
</protein>